<dbReference type="AlphaFoldDB" id="A0A6P6XLB6"/>
<reference evidence="3" key="1">
    <citation type="journal article" date="2025" name="Foods">
        <title>Unveiling the Microbial Signatures of Arabica Coffee Cherries: Insights into Ripeness Specific Diversity, Functional Traits, and Implications for Quality and Safety.</title>
        <authorList>
            <consortium name="RefSeq"/>
            <person name="Tenea G.N."/>
            <person name="Cifuentes V."/>
            <person name="Reyes P."/>
            <person name="Cevallos-Vallejos M."/>
        </authorList>
    </citation>
    <scope>NUCLEOTIDE SEQUENCE [LARGE SCALE GENOMIC DNA]</scope>
</reference>
<keyword evidence="3" id="KW-1185">Reference proteome</keyword>
<dbReference type="RefSeq" id="XP_027127771.1">
    <property type="nucleotide sequence ID" value="XM_027271970.1"/>
</dbReference>
<dbReference type="PANTHER" id="PTHR35046:SF9">
    <property type="entry name" value="RNA-DIRECTED DNA POLYMERASE"/>
    <property type="match status" value="1"/>
</dbReference>
<dbReference type="GeneID" id="113743897"/>
<gene>
    <name evidence="4" type="primary">LOC113743897</name>
</gene>
<protein>
    <recommendedName>
        <fullName evidence="2">Reverse transcriptase/retrotransposon-derived protein RNase H-like domain-containing protein</fullName>
    </recommendedName>
</protein>
<dbReference type="Pfam" id="PF17919">
    <property type="entry name" value="RT_RNaseH_2"/>
    <property type="match status" value="1"/>
</dbReference>
<feature type="region of interest" description="Disordered" evidence="1">
    <location>
        <begin position="84"/>
        <end position="124"/>
    </location>
</feature>
<accession>A0A6P6XLB6</accession>
<dbReference type="PANTHER" id="PTHR35046">
    <property type="entry name" value="ZINC KNUCKLE (CCHC-TYPE) FAMILY PROTEIN"/>
    <property type="match status" value="1"/>
</dbReference>
<reference evidence="4" key="2">
    <citation type="submission" date="2025-08" db="UniProtKB">
        <authorList>
            <consortium name="RefSeq"/>
        </authorList>
    </citation>
    <scope>IDENTIFICATION</scope>
    <source>
        <tissue evidence="4">Leaves</tissue>
    </source>
</reference>
<dbReference type="InterPro" id="IPR043128">
    <property type="entry name" value="Rev_trsase/Diguanyl_cyclase"/>
</dbReference>
<organism evidence="3 4">
    <name type="scientific">Coffea arabica</name>
    <name type="common">Arabian coffee</name>
    <dbReference type="NCBI Taxonomy" id="13443"/>
    <lineage>
        <taxon>Eukaryota</taxon>
        <taxon>Viridiplantae</taxon>
        <taxon>Streptophyta</taxon>
        <taxon>Embryophyta</taxon>
        <taxon>Tracheophyta</taxon>
        <taxon>Spermatophyta</taxon>
        <taxon>Magnoliopsida</taxon>
        <taxon>eudicotyledons</taxon>
        <taxon>Gunneridae</taxon>
        <taxon>Pentapetalae</taxon>
        <taxon>asterids</taxon>
        <taxon>lamiids</taxon>
        <taxon>Gentianales</taxon>
        <taxon>Rubiaceae</taxon>
        <taxon>Ixoroideae</taxon>
        <taxon>Gardenieae complex</taxon>
        <taxon>Bertiereae - Coffeeae clade</taxon>
        <taxon>Coffeeae</taxon>
        <taxon>Coffea</taxon>
    </lineage>
</organism>
<evidence type="ECO:0000256" key="1">
    <source>
        <dbReference type="SAM" id="MobiDB-lite"/>
    </source>
</evidence>
<evidence type="ECO:0000259" key="2">
    <source>
        <dbReference type="Pfam" id="PF17919"/>
    </source>
</evidence>
<proteinExistence type="predicted"/>
<dbReference type="Proteomes" id="UP001652660">
    <property type="component" value="Chromosome 5e"/>
</dbReference>
<dbReference type="OrthoDB" id="780617at2759"/>
<evidence type="ECO:0000313" key="3">
    <source>
        <dbReference type="Proteomes" id="UP001652660"/>
    </source>
</evidence>
<name>A0A6P6XLB6_COFAR</name>
<dbReference type="Gene3D" id="3.10.10.10">
    <property type="entry name" value="HIV Type 1 Reverse Transcriptase, subunit A, domain 1"/>
    <property type="match status" value="1"/>
</dbReference>
<evidence type="ECO:0000313" key="4">
    <source>
        <dbReference type="RefSeq" id="XP_027127771.1"/>
    </source>
</evidence>
<dbReference type="Gene3D" id="3.30.70.270">
    <property type="match status" value="1"/>
</dbReference>
<sequence length="404" mass="45859">MQVTKQVQVPFRIGKYEDVVLYDVLPLQANHVLLRRLWQFDKGVTFDGITNKYSFKQGKKRIILVPLTPSQVCEDQESLIKESELESKKKKKEEAESSKESEKAKKIERKKANGEPAKEEKKERRQNLLIKGNVVRKALSINTSVFVLLCKEVMVITSDLANTLPSSIVSLLQEYDDVFPDEILSGLSPIRGIEHQIDLVPDASLPNKLAYKMGPDETKELQRQVDELLTKGWARESLSPCAVPVILVSKKNGSWRTCTDCRAVNAITVKYRHPIPRLDDMLDELYGAMIFTKIDLKSDFSTVTAPLTAVIKKNEKFVSDDAQECAFQMFKHQLTHVPLLALPSFDKMFEIECDASGMGIGAVLMQEGKPIAYFSEKLNRAVLNYSTYDKELYSLVRALETWQH</sequence>
<feature type="domain" description="Reverse transcriptase/retrotransposon-derived protein RNase H-like" evidence="2">
    <location>
        <begin position="321"/>
        <end position="404"/>
    </location>
</feature>
<dbReference type="InterPro" id="IPR043502">
    <property type="entry name" value="DNA/RNA_pol_sf"/>
</dbReference>
<dbReference type="SUPFAM" id="SSF56672">
    <property type="entry name" value="DNA/RNA polymerases"/>
    <property type="match status" value="1"/>
</dbReference>
<dbReference type="InterPro" id="IPR041577">
    <property type="entry name" value="RT_RNaseH_2"/>
</dbReference>